<dbReference type="WBParaSite" id="PSAMB.scaffold1805size27735.g15066.t1">
    <property type="protein sequence ID" value="PSAMB.scaffold1805size27735.g15066.t1"/>
    <property type="gene ID" value="PSAMB.scaffold1805size27735.g15066"/>
</dbReference>
<feature type="transmembrane region" description="Helical" evidence="7">
    <location>
        <begin position="312"/>
        <end position="329"/>
    </location>
</feature>
<comment type="similarity">
    <text evidence="2">Belongs to the TMEM161 family.</text>
</comment>
<comment type="subcellular location">
    <subcellularLocation>
        <location evidence="1">Membrane</location>
        <topology evidence="1">Multi-pass membrane protein</topology>
    </subcellularLocation>
</comment>
<proteinExistence type="inferred from homology"/>
<dbReference type="Proteomes" id="UP000887566">
    <property type="component" value="Unplaced"/>
</dbReference>
<organism evidence="8 9">
    <name type="scientific">Plectus sambesii</name>
    <dbReference type="NCBI Taxonomy" id="2011161"/>
    <lineage>
        <taxon>Eukaryota</taxon>
        <taxon>Metazoa</taxon>
        <taxon>Ecdysozoa</taxon>
        <taxon>Nematoda</taxon>
        <taxon>Chromadorea</taxon>
        <taxon>Plectida</taxon>
        <taxon>Plectina</taxon>
        <taxon>Plectoidea</taxon>
        <taxon>Plectidae</taxon>
        <taxon>Plectus</taxon>
    </lineage>
</organism>
<feature type="transmembrane region" description="Helical" evidence="7">
    <location>
        <begin position="139"/>
        <end position="166"/>
    </location>
</feature>
<evidence type="ECO:0000256" key="7">
    <source>
        <dbReference type="SAM" id="Phobius"/>
    </source>
</evidence>
<dbReference type="GO" id="GO:0016020">
    <property type="term" value="C:membrane"/>
    <property type="evidence" value="ECO:0007669"/>
    <property type="project" value="UniProtKB-SubCell"/>
</dbReference>
<dbReference type="InterPro" id="IPR019395">
    <property type="entry name" value="Transmembrane_161A/B"/>
</dbReference>
<reference evidence="9" key="1">
    <citation type="submission" date="2022-11" db="UniProtKB">
        <authorList>
            <consortium name="WormBaseParasite"/>
        </authorList>
    </citation>
    <scope>IDENTIFICATION</scope>
</reference>
<feature type="transmembrane region" description="Helical" evidence="7">
    <location>
        <begin position="107"/>
        <end position="133"/>
    </location>
</feature>
<keyword evidence="3 7" id="KW-0812">Transmembrane</keyword>
<keyword evidence="4 7" id="KW-1133">Transmembrane helix</keyword>
<feature type="transmembrane region" description="Helical" evidence="7">
    <location>
        <begin position="449"/>
        <end position="471"/>
    </location>
</feature>
<evidence type="ECO:0000313" key="9">
    <source>
        <dbReference type="WBParaSite" id="PSAMB.scaffold1805size27735.g15066.t1"/>
    </source>
</evidence>
<evidence type="ECO:0000256" key="3">
    <source>
        <dbReference type="ARBA" id="ARBA00022692"/>
    </source>
</evidence>
<feature type="transmembrane region" description="Helical" evidence="7">
    <location>
        <begin position="6"/>
        <end position="23"/>
    </location>
</feature>
<evidence type="ECO:0000256" key="1">
    <source>
        <dbReference type="ARBA" id="ARBA00004141"/>
    </source>
</evidence>
<feature type="transmembrane region" description="Helical" evidence="7">
    <location>
        <begin position="367"/>
        <end position="392"/>
    </location>
</feature>
<feature type="transmembrane region" description="Helical" evidence="7">
    <location>
        <begin position="274"/>
        <end position="292"/>
    </location>
</feature>
<evidence type="ECO:0000313" key="8">
    <source>
        <dbReference type="Proteomes" id="UP000887566"/>
    </source>
</evidence>
<name>A0A914VF26_9BILA</name>
<feature type="transmembrane region" description="Helical" evidence="7">
    <location>
        <begin position="231"/>
        <end position="253"/>
    </location>
</feature>
<evidence type="ECO:0000256" key="2">
    <source>
        <dbReference type="ARBA" id="ARBA00009706"/>
    </source>
</evidence>
<evidence type="ECO:0000256" key="6">
    <source>
        <dbReference type="ARBA" id="ARBA00023180"/>
    </source>
</evidence>
<dbReference type="AlphaFoldDB" id="A0A914VF26"/>
<accession>A0A914VF26</accession>
<dbReference type="PANTHER" id="PTHR13624:SF6">
    <property type="entry name" value="EMEI"/>
    <property type="match status" value="1"/>
</dbReference>
<evidence type="ECO:0000256" key="4">
    <source>
        <dbReference type="ARBA" id="ARBA00022989"/>
    </source>
</evidence>
<keyword evidence="8" id="KW-1185">Reference proteome</keyword>
<dbReference type="PANTHER" id="PTHR13624">
    <property type="entry name" value="RE42071P"/>
    <property type="match status" value="1"/>
</dbReference>
<protein>
    <submittedName>
        <fullName evidence="9">Transmembrane protein 161B</fullName>
    </submittedName>
</protein>
<keyword evidence="5 7" id="KW-0472">Membrane</keyword>
<feature type="transmembrane region" description="Helical" evidence="7">
    <location>
        <begin position="173"/>
        <end position="193"/>
    </location>
</feature>
<sequence>MAILGFHIVLTLVAATIFQKLTARYSFGRKILSSGLFRYLPPSVEDLKVAAGHSSTTQNAKGRRKNARESNDAEGFLVPKSADIALVKVPVKAIDVLQLPLYVEYRWVVDLTVCALAVYAISEFYCYLLYGAWSREVNLSIIWCLILVAFCLRALTTLTSALFWTAEDSAERSVVLCFGAVYFLLTMGFIMTADRAFDVGFDQAYSNFTGMANEFLKSQELNLLRSERSPIVLYVILAILFGCLAGMLVFPNFRYARMYTSALKYAAEKPFERLFLHLGFLSPVFVLLLWTHPMKEHLVNGPRKICTEEQLNSVRIFSVVLTAILRYVMYRPHLQAHLNLAFERMVELKQEAGRMNSLELQRMVFRFFSYLCAAALQYFVPVLLQLIFALMLKTLGHYSWLTPFGLPTIFIPYLSGLNPSDPKVFAAGDVQNSLTSIYSLFNVTVNRGIWTFILITTTAINFSLSLIGVVYNSRFERS</sequence>
<keyword evidence="6" id="KW-0325">Glycoprotein</keyword>
<evidence type="ECO:0000256" key="5">
    <source>
        <dbReference type="ARBA" id="ARBA00023136"/>
    </source>
</evidence>
<dbReference type="Pfam" id="PF10268">
    <property type="entry name" value="Tmemb_161AB"/>
    <property type="match status" value="1"/>
</dbReference>